<dbReference type="Pfam" id="PF12099">
    <property type="entry name" value="DUF3575"/>
    <property type="match status" value="1"/>
</dbReference>
<reference evidence="1" key="1">
    <citation type="submission" date="2019-08" db="EMBL/GenBank/DDBJ databases">
        <authorList>
            <person name="Kucharzyk K."/>
            <person name="Murdoch R.W."/>
            <person name="Higgins S."/>
            <person name="Loffler F."/>
        </authorList>
    </citation>
    <scope>NUCLEOTIDE SEQUENCE</scope>
</reference>
<protein>
    <recommendedName>
        <fullName evidence="2">DUF3575 domain-containing protein</fullName>
    </recommendedName>
</protein>
<proteinExistence type="predicted"/>
<evidence type="ECO:0008006" key="2">
    <source>
        <dbReference type="Google" id="ProtNLM"/>
    </source>
</evidence>
<comment type="caution">
    <text evidence="1">The sequence shown here is derived from an EMBL/GenBank/DDBJ whole genome shotgun (WGS) entry which is preliminary data.</text>
</comment>
<name>A0A644WUI0_9ZZZZ</name>
<dbReference type="EMBL" id="VSSQ01001158">
    <property type="protein sequence ID" value="MPM05714.1"/>
    <property type="molecule type" value="Genomic_DNA"/>
</dbReference>
<organism evidence="1">
    <name type="scientific">bioreactor metagenome</name>
    <dbReference type="NCBI Taxonomy" id="1076179"/>
    <lineage>
        <taxon>unclassified sequences</taxon>
        <taxon>metagenomes</taxon>
        <taxon>ecological metagenomes</taxon>
    </lineage>
</organism>
<dbReference type="InterPro" id="IPR021958">
    <property type="entry name" value="DUF3575"/>
</dbReference>
<evidence type="ECO:0000313" key="1">
    <source>
        <dbReference type="EMBL" id="MPM05714.1"/>
    </source>
</evidence>
<sequence>MKKLLAVTALILCSVFTVRAQESAKPQMNFVKFNLTSLLLKNYSLQYERVLSKSISAAVSFRFMPYTTVPFKSTIIDMAKFEDQETIDMFNTAQFANYSITPEIRFYLGKKGYGRGFYIAPYYRYASYEAQNLEFSFEIGDEEGQMAQTQKIDLSGSLTSHTGGIMFGVQWALGKHVSLDWWLLGAAYGVSSGVINGIPTPAISQEDIPTVKRELEEMDIPMVEKTVTVTSNNVRMDLTGPWAGIRSGIIIGIKF</sequence>
<gene>
    <name evidence="1" type="ORF">SDC9_52005</name>
</gene>
<dbReference type="AlphaFoldDB" id="A0A644WUI0"/>
<accession>A0A644WUI0</accession>